<reference evidence="7 10" key="1">
    <citation type="journal article" date="2019" name="Nat. Med.">
        <title>A library of human gut bacterial isolates paired with longitudinal multiomics data enables mechanistic microbiome research.</title>
        <authorList>
            <person name="Poyet M."/>
            <person name="Groussin M."/>
            <person name="Gibbons S.M."/>
            <person name="Avila-Pacheco J."/>
            <person name="Jiang X."/>
            <person name="Kearney S.M."/>
            <person name="Perrotta A.R."/>
            <person name="Berdy B."/>
            <person name="Zhao S."/>
            <person name="Lieberman T.D."/>
            <person name="Swanson P.K."/>
            <person name="Smith M."/>
            <person name="Roesemann S."/>
            <person name="Alexander J.E."/>
            <person name="Rich S.A."/>
            <person name="Livny J."/>
            <person name="Vlamakis H."/>
            <person name="Clish C."/>
            <person name="Bullock K."/>
            <person name="Deik A."/>
            <person name="Scott J."/>
            <person name="Pierce K.A."/>
            <person name="Xavier R.J."/>
            <person name="Alm E.J."/>
        </authorList>
    </citation>
    <scope>NUCLEOTIDE SEQUENCE [LARGE SCALE GENOMIC DNA]</scope>
    <source>
        <strain evidence="7 10">BIOML-A1</strain>
    </source>
</reference>
<dbReference type="EMBL" id="RCXL01000016">
    <property type="protein sequence ID" value="RYT72803.1"/>
    <property type="molecule type" value="Genomic_DNA"/>
</dbReference>
<evidence type="ECO:0000256" key="6">
    <source>
        <dbReference type="SAM" id="Phobius"/>
    </source>
</evidence>
<evidence type="ECO:0000256" key="2">
    <source>
        <dbReference type="ARBA" id="ARBA00022475"/>
    </source>
</evidence>
<dbReference type="EMBL" id="VVZX01000015">
    <property type="protein sequence ID" value="KAA5273267.1"/>
    <property type="molecule type" value="Genomic_DNA"/>
</dbReference>
<evidence type="ECO:0000313" key="10">
    <source>
        <dbReference type="Proteomes" id="UP000335496"/>
    </source>
</evidence>
<gene>
    <name evidence="8" type="ORF">EAJ03_10855</name>
    <name evidence="7" type="ORF">F2Z23_11450</name>
</gene>
<evidence type="ECO:0000313" key="8">
    <source>
        <dbReference type="EMBL" id="RYT72803.1"/>
    </source>
</evidence>
<keyword evidence="5 6" id="KW-0472">Membrane</keyword>
<feature type="transmembrane region" description="Helical" evidence="6">
    <location>
        <begin position="99"/>
        <end position="126"/>
    </location>
</feature>
<evidence type="ECO:0000256" key="4">
    <source>
        <dbReference type="ARBA" id="ARBA00022989"/>
    </source>
</evidence>
<organism evidence="8 9">
    <name type="scientific">Bacteroides eggerthii</name>
    <dbReference type="NCBI Taxonomy" id="28111"/>
    <lineage>
        <taxon>Bacteria</taxon>
        <taxon>Pseudomonadati</taxon>
        <taxon>Bacteroidota</taxon>
        <taxon>Bacteroidia</taxon>
        <taxon>Bacteroidales</taxon>
        <taxon>Bacteroidaceae</taxon>
        <taxon>Bacteroides</taxon>
    </lineage>
</organism>
<dbReference type="AlphaFoldDB" id="A0A415S3W7"/>
<evidence type="ECO:0000313" key="9">
    <source>
        <dbReference type="Proteomes" id="UP000291917"/>
    </source>
</evidence>
<feature type="transmembrane region" description="Helical" evidence="6">
    <location>
        <begin position="202"/>
        <end position="226"/>
    </location>
</feature>
<feature type="transmembrane region" description="Helical" evidence="6">
    <location>
        <begin position="287"/>
        <end position="309"/>
    </location>
</feature>
<dbReference type="InterPro" id="IPR002797">
    <property type="entry name" value="Polysacc_synth"/>
</dbReference>
<evidence type="ECO:0000313" key="7">
    <source>
        <dbReference type="EMBL" id="KAA5273267.1"/>
    </source>
</evidence>
<keyword evidence="4 6" id="KW-1133">Transmembrane helix</keyword>
<feature type="transmembrane region" description="Helical" evidence="6">
    <location>
        <begin position="362"/>
        <end position="381"/>
    </location>
</feature>
<feature type="transmembrane region" description="Helical" evidence="6">
    <location>
        <begin position="177"/>
        <end position="196"/>
    </location>
</feature>
<evidence type="ECO:0000256" key="1">
    <source>
        <dbReference type="ARBA" id="ARBA00004651"/>
    </source>
</evidence>
<dbReference type="Proteomes" id="UP000335496">
    <property type="component" value="Unassembled WGS sequence"/>
</dbReference>
<feature type="transmembrane region" description="Helical" evidence="6">
    <location>
        <begin position="418"/>
        <end position="440"/>
    </location>
</feature>
<feature type="transmembrane region" description="Helical" evidence="6">
    <location>
        <begin position="27"/>
        <end position="51"/>
    </location>
</feature>
<comment type="caution">
    <text evidence="8">The sequence shown here is derived from an EMBL/GenBank/DDBJ whole genome shotgun (WGS) entry which is preliminary data.</text>
</comment>
<feature type="transmembrane region" description="Helical" evidence="6">
    <location>
        <begin position="57"/>
        <end position="78"/>
    </location>
</feature>
<dbReference type="InterPro" id="IPR050833">
    <property type="entry name" value="Poly_Biosynth_Transport"/>
</dbReference>
<keyword evidence="3 6" id="KW-0812">Transmembrane</keyword>
<feature type="transmembrane region" description="Helical" evidence="6">
    <location>
        <begin position="146"/>
        <end position="168"/>
    </location>
</feature>
<name>A0A415S3W7_9BACE</name>
<dbReference type="GO" id="GO:0005886">
    <property type="term" value="C:plasma membrane"/>
    <property type="evidence" value="ECO:0007669"/>
    <property type="project" value="UniProtKB-SubCell"/>
</dbReference>
<protein>
    <submittedName>
        <fullName evidence="8">LPS biosynthesis flippase</fullName>
    </submittedName>
    <submittedName>
        <fullName evidence="7">Oligosaccharide flippase family protein</fullName>
    </submittedName>
</protein>
<accession>A0A415S3W7</accession>
<dbReference type="Proteomes" id="UP000291917">
    <property type="component" value="Unassembled WGS sequence"/>
</dbReference>
<evidence type="ECO:0000256" key="3">
    <source>
        <dbReference type="ARBA" id="ARBA00022692"/>
    </source>
</evidence>
<keyword evidence="10" id="KW-1185">Reference proteome</keyword>
<feature type="transmembrane region" description="Helical" evidence="6">
    <location>
        <begin position="247"/>
        <end position="267"/>
    </location>
</feature>
<reference evidence="8 9" key="2">
    <citation type="journal article" date="2019" name="Science, e1252229">
        <title>Invertible promoters mediate bacterial phase variation, antibiotic resistance, and host adaptation in the gut.</title>
        <authorList>
            <person name="Jiang X."/>
            <person name="Hall A.B."/>
            <person name="Arthur T.D."/>
            <person name="Plichta D.R."/>
            <person name="Covington C.T."/>
            <person name="Poyet M."/>
            <person name="Crothers J."/>
            <person name="Moses P.L."/>
            <person name="Tolonen A.C."/>
            <person name="Vlamakis H."/>
            <person name="Alm E.J."/>
            <person name="Xavier R.J."/>
        </authorList>
    </citation>
    <scope>NUCLEOTIDE SEQUENCE [LARGE SCALE GENOMIC DNA]</scope>
    <source>
        <strain evidence="9">bj_0095</strain>
        <strain evidence="8">Bj_0095</strain>
    </source>
</reference>
<keyword evidence="2" id="KW-1003">Cell membrane</keyword>
<dbReference type="RefSeq" id="WP_118034301.1">
    <property type="nucleotide sequence ID" value="NZ_QSGA01000017.1"/>
</dbReference>
<evidence type="ECO:0000256" key="5">
    <source>
        <dbReference type="ARBA" id="ARBA00023136"/>
    </source>
</evidence>
<dbReference type="Pfam" id="PF01943">
    <property type="entry name" value="Polysacc_synt"/>
    <property type="match status" value="1"/>
</dbReference>
<feature type="transmembrane region" description="Helical" evidence="6">
    <location>
        <begin position="393"/>
        <end position="412"/>
    </location>
</feature>
<sequence length="456" mass="50533">MFFCYQMTLRLKRNGQSNLSQTVKRNIIMSIGIKTVGVFVSLFIVPITLGYLSEEEYGIWLTLSSMLAWIGFFDIGLTNGLRNKLTEALAVKDNERAKIYLSTTLFLLVSLMFVLLVIFGLCCGFIDWQTVFNSKTISLETLGKVAFYTITFFCIQFALKVVTALFYATQCAAIADFLNMLGSLGALIVIWLLTLVTPKGNLLAIALTFSIVPVVVLMIAYIIVFGGKYRSISPSVKYIKFKYTKDLVGLGIKFFIVQAAALILFTTSNFIITQLFGPSEVTMYNIAFKYFSIATMAFTVLMAPMWNAYTEAYVRGDYIWMRNAFHKTLLIWGSIVLCSVLMLVFSRWAYELWVGVKVASQIPISLSIGCTLFVTIANWGNVTAMLLNGIGKIQIQLIVGSLMAVLYIPLSVLMGNYIGVAGVLYALCVVSLPGAILGMVQVNKILNRTAGGVWAK</sequence>
<dbReference type="PANTHER" id="PTHR30250">
    <property type="entry name" value="PST FAMILY PREDICTED COLANIC ACID TRANSPORTER"/>
    <property type="match status" value="1"/>
</dbReference>
<feature type="transmembrane region" description="Helical" evidence="6">
    <location>
        <begin position="329"/>
        <end position="350"/>
    </location>
</feature>
<comment type="subcellular location">
    <subcellularLocation>
        <location evidence="1">Cell membrane</location>
        <topology evidence="1">Multi-pass membrane protein</topology>
    </subcellularLocation>
</comment>
<dbReference type="PANTHER" id="PTHR30250:SF11">
    <property type="entry name" value="O-ANTIGEN TRANSPORTER-RELATED"/>
    <property type="match status" value="1"/>
</dbReference>
<proteinExistence type="predicted"/>